<evidence type="ECO:0008006" key="4">
    <source>
        <dbReference type="Google" id="ProtNLM"/>
    </source>
</evidence>
<proteinExistence type="predicted"/>
<feature type="transmembrane region" description="Helical" evidence="1">
    <location>
        <begin position="221"/>
        <end position="237"/>
    </location>
</feature>
<protein>
    <recommendedName>
        <fullName evidence="4">O-Antigen ligase</fullName>
    </recommendedName>
</protein>
<feature type="transmembrane region" description="Helical" evidence="1">
    <location>
        <begin position="125"/>
        <end position="146"/>
    </location>
</feature>
<organism evidence="2 3">
    <name type="scientific">Nibrella saemangeumensis</name>
    <dbReference type="NCBI Taxonomy" id="1084526"/>
    <lineage>
        <taxon>Bacteria</taxon>
        <taxon>Pseudomonadati</taxon>
        <taxon>Bacteroidota</taxon>
        <taxon>Cytophagia</taxon>
        <taxon>Cytophagales</taxon>
        <taxon>Spirosomataceae</taxon>
        <taxon>Nibrella</taxon>
    </lineage>
</organism>
<reference evidence="3" key="1">
    <citation type="journal article" date="2019" name="Int. J. Syst. Evol. Microbiol.">
        <title>The Global Catalogue of Microorganisms (GCM) 10K type strain sequencing project: providing services to taxonomists for standard genome sequencing and annotation.</title>
        <authorList>
            <consortium name="The Broad Institute Genomics Platform"/>
            <consortium name="The Broad Institute Genome Sequencing Center for Infectious Disease"/>
            <person name="Wu L."/>
            <person name="Ma J."/>
        </authorList>
    </citation>
    <scope>NUCLEOTIDE SEQUENCE [LARGE SCALE GENOMIC DNA]</scope>
    <source>
        <strain evidence="3">JCM 17927</strain>
    </source>
</reference>
<feature type="transmembrane region" description="Helical" evidence="1">
    <location>
        <begin position="197"/>
        <end position="215"/>
    </location>
</feature>
<feature type="transmembrane region" description="Helical" evidence="1">
    <location>
        <begin position="322"/>
        <end position="340"/>
    </location>
</feature>
<dbReference type="Proteomes" id="UP001501175">
    <property type="component" value="Unassembled WGS sequence"/>
</dbReference>
<feature type="transmembrane region" description="Helical" evidence="1">
    <location>
        <begin position="102"/>
        <end position="118"/>
    </location>
</feature>
<keyword evidence="3" id="KW-1185">Reference proteome</keyword>
<evidence type="ECO:0000256" key="1">
    <source>
        <dbReference type="SAM" id="Phobius"/>
    </source>
</evidence>
<feature type="transmembrane region" description="Helical" evidence="1">
    <location>
        <begin position="68"/>
        <end position="90"/>
    </location>
</feature>
<gene>
    <name evidence="2" type="ORF">GCM10023189_41490</name>
</gene>
<feature type="transmembrane region" description="Helical" evidence="1">
    <location>
        <begin position="352"/>
        <end position="374"/>
    </location>
</feature>
<accession>A0ABP8N959</accession>
<keyword evidence="1" id="KW-0472">Membrane</keyword>
<sequence>MMRLLQRLDWMRMVLGICIVIDGYPLIFFFKETLRLAPGSTAFTALVLALGFALMIPFTLFRRLYKPNFTVMWMGIAFILLCIFYMFVFRGDPLFSDYTKDLLYFLYIFIFLFLLINIPNDIIEVCIPVIIAFTLISNLALVYAMITDPTWALGQRAAITYGTDDERSGNPHVFARNALMCVIACSVWVFRPQTNFIGRIMALFAGVFSMAILVMTQTRSSIVALVLVVLAFIFFHARPAQIKSAVRGLFRPLPIITMGIVFIGIIFFFRRYYEIYGLLYSYIIAFVERNLENMYALLGLKVGSYKAEFDASAGNRAVSATFLNNVLIGHMHLLILGAGYKFLYLDIPVVEALINHGILGFFLFAGMNCIILYHAFRTIKSNPNPLATFLAYFYLLIFVQLFTNGRPYDTSFWHPLCLMIRFLGIDHLLPARLMNHPPLTAVEQPNGVVASNGLAS</sequence>
<feature type="transmembrane region" description="Helical" evidence="1">
    <location>
        <begin position="42"/>
        <end position="61"/>
    </location>
</feature>
<feature type="transmembrane region" description="Helical" evidence="1">
    <location>
        <begin position="12"/>
        <end position="30"/>
    </location>
</feature>
<evidence type="ECO:0000313" key="2">
    <source>
        <dbReference type="EMBL" id="GAA4463439.1"/>
    </source>
</evidence>
<feature type="transmembrane region" description="Helical" evidence="1">
    <location>
        <begin position="249"/>
        <end position="269"/>
    </location>
</feature>
<feature type="transmembrane region" description="Helical" evidence="1">
    <location>
        <begin position="275"/>
        <end position="291"/>
    </location>
</feature>
<keyword evidence="1" id="KW-0812">Transmembrane</keyword>
<name>A0ABP8N959_9BACT</name>
<keyword evidence="1" id="KW-1133">Transmembrane helix</keyword>
<feature type="transmembrane region" description="Helical" evidence="1">
    <location>
        <begin position="386"/>
        <end position="405"/>
    </location>
</feature>
<comment type="caution">
    <text evidence="2">The sequence shown here is derived from an EMBL/GenBank/DDBJ whole genome shotgun (WGS) entry which is preliminary data.</text>
</comment>
<evidence type="ECO:0000313" key="3">
    <source>
        <dbReference type="Proteomes" id="UP001501175"/>
    </source>
</evidence>
<dbReference type="EMBL" id="BAABHD010000074">
    <property type="protein sequence ID" value="GAA4463439.1"/>
    <property type="molecule type" value="Genomic_DNA"/>
</dbReference>